<reference evidence="2" key="2">
    <citation type="submission" date="2021-04" db="EMBL/GenBank/DDBJ databases">
        <authorList>
            <person name="Gilroy R."/>
        </authorList>
    </citation>
    <scope>NUCLEOTIDE SEQUENCE</scope>
    <source>
        <strain evidence="2">F6-6636</strain>
    </source>
</reference>
<dbReference type="EMBL" id="JAHLFS010000020">
    <property type="protein sequence ID" value="MBU3851348.1"/>
    <property type="molecule type" value="Genomic_DNA"/>
</dbReference>
<comment type="caution">
    <text evidence="2">The sequence shown here is derived from an EMBL/GenBank/DDBJ whole genome shotgun (WGS) entry which is preliminary data.</text>
</comment>
<dbReference type="Gene3D" id="2.30.130.30">
    <property type="entry name" value="Hypothetical protein"/>
    <property type="match status" value="1"/>
</dbReference>
<sequence>MMALSIHPEYAWQIFIGKKPIEYRSWRTNYRGPLLICATAQRKRGYISGHALCVVNLIGIETYGTHDFGWQLAPFTDDNSYWITPFPVKGQLKLFNVDDQLIHSVPWHNLNSTPAQQWWQNITEPLRY</sequence>
<dbReference type="InterPro" id="IPR015947">
    <property type="entry name" value="PUA-like_sf"/>
</dbReference>
<dbReference type="AlphaFoldDB" id="A0A948TIN6"/>
<dbReference type="Pfam" id="PF04266">
    <property type="entry name" value="ASCH"/>
    <property type="match status" value="1"/>
</dbReference>
<evidence type="ECO:0000313" key="3">
    <source>
        <dbReference type="Proteomes" id="UP000777303"/>
    </source>
</evidence>
<protein>
    <submittedName>
        <fullName evidence="2">ASCH domain-containing protein</fullName>
    </submittedName>
</protein>
<reference evidence="2" key="1">
    <citation type="journal article" date="2021" name="PeerJ">
        <title>Extensive microbial diversity within the chicken gut microbiome revealed by metagenomics and culture.</title>
        <authorList>
            <person name="Gilroy R."/>
            <person name="Ravi A."/>
            <person name="Getino M."/>
            <person name="Pursley I."/>
            <person name="Horton D.L."/>
            <person name="Alikhan N.F."/>
            <person name="Baker D."/>
            <person name="Gharbi K."/>
            <person name="Hall N."/>
            <person name="Watson M."/>
            <person name="Adriaenssens E.M."/>
            <person name="Foster-Nyarko E."/>
            <person name="Jarju S."/>
            <person name="Secka A."/>
            <person name="Antonio M."/>
            <person name="Oren A."/>
            <person name="Chaudhuri R.R."/>
            <person name="La Ragione R."/>
            <person name="Hildebrand F."/>
            <person name="Pallen M.J."/>
        </authorList>
    </citation>
    <scope>NUCLEOTIDE SEQUENCE</scope>
    <source>
        <strain evidence="2">F6-6636</strain>
    </source>
</reference>
<dbReference type="Proteomes" id="UP000777303">
    <property type="component" value="Unassembled WGS sequence"/>
</dbReference>
<name>A0A948TIN6_9LACO</name>
<feature type="domain" description="ASCH" evidence="1">
    <location>
        <begin position="4"/>
        <end position="63"/>
    </location>
</feature>
<gene>
    <name evidence="2" type="ORF">H9901_01370</name>
</gene>
<organism evidence="2 3">
    <name type="scientific">Candidatus Paralactobacillus gallistercoris</name>
    <dbReference type="NCBI Taxonomy" id="2838724"/>
    <lineage>
        <taxon>Bacteria</taxon>
        <taxon>Bacillati</taxon>
        <taxon>Bacillota</taxon>
        <taxon>Bacilli</taxon>
        <taxon>Lactobacillales</taxon>
        <taxon>Lactobacillaceae</taxon>
        <taxon>Lactobacillus</taxon>
    </lineage>
</organism>
<dbReference type="SUPFAM" id="SSF88697">
    <property type="entry name" value="PUA domain-like"/>
    <property type="match status" value="1"/>
</dbReference>
<proteinExistence type="predicted"/>
<accession>A0A948TIN6</accession>
<evidence type="ECO:0000313" key="2">
    <source>
        <dbReference type="EMBL" id="MBU3851348.1"/>
    </source>
</evidence>
<dbReference type="InterPro" id="IPR007374">
    <property type="entry name" value="ASCH_domain"/>
</dbReference>
<evidence type="ECO:0000259" key="1">
    <source>
        <dbReference type="Pfam" id="PF04266"/>
    </source>
</evidence>